<proteinExistence type="predicted"/>
<protein>
    <recommendedName>
        <fullName evidence="4">Hydrophobin</fullName>
    </recommendedName>
</protein>
<name>A0A6A6PR19_9PEZI</name>
<gene>
    <name evidence="2" type="ORF">BDY17DRAFT_161794</name>
</gene>
<reference evidence="2" key="1">
    <citation type="journal article" date="2020" name="Stud. Mycol.">
        <title>101 Dothideomycetes genomes: a test case for predicting lifestyles and emergence of pathogens.</title>
        <authorList>
            <person name="Haridas S."/>
            <person name="Albert R."/>
            <person name="Binder M."/>
            <person name="Bloem J."/>
            <person name="Labutti K."/>
            <person name="Salamov A."/>
            <person name="Andreopoulos B."/>
            <person name="Baker S."/>
            <person name="Barry K."/>
            <person name="Bills G."/>
            <person name="Bluhm B."/>
            <person name="Cannon C."/>
            <person name="Castanera R."/>
            <person name="Culley D."/>
            <person name="Daum C."/>
            <person name="Ezra D."/>
            <person name="Gonzalez J."/>
            <person name="Henrissat B."/>
            <person name="Kuo A."/>
            <person name="Liang C."/>
            <person name="Lipzen A."/>
            <person name="Lutzoni F."/>
            <person name="Magnuson J."/>
            <person name="Mondo S."/>
            <person name="Nolan M."/>
            <person name="Ohm R."/>
            <person name="Pangilinan J."/>
            <person name="Park H.-J."/>
            <person name="Ramirez L."/>
            <person name="Alfaro M."/>
            <person name="Sun H."/>
            <person name="Tritt A."/>
            <person name="Yoshinaga Y."/>
            <person name="Zwiers L.-H."/>
            <person name="Turgeon B."/>
            <person name="Goodwin S."/>
            <person name="Spatafora J."/>
            <person name="Crous P."/>
            <person name="Grigoriev I."/>
        </authorList>
    </citation>
    <scope>NUCLEOTIDE SEQUENCE</scope>
    <source>
        <strain evidence="2">CBS 113389</strain>
    </source>
</reference>
<dbReference type="Proteomes" id="UP000799767">
    <property type="component" value="Unassembled WGS sequence"/>
</dbReference>
<dbReference type="AlphaFoldDB" id="A0A6A6PR19"/>
<accession>A0A6A6PR19</accession>
<evidence type="ECO:0000256" key="1">
    <source>
        <dbReference type="SAM" id="MobiDB-lite"/>
    </source>
</evidence>
<dbReference type="EMBL" id="MU001636">
    <property type="protein sequence ID" value="KAF2482550.1"/>
    <property type="molecule type" value="Genomic_DNA"/>
</dbReference>
<evidence type="ECO:0000313" key="2">
    <source>
        <dbReference type="EMBL" id="KAF2482550.1"/>
    </source>
</evidence>
<feature type="region of interest" description="Disordered" evidence="1">
    <location>
        <begin position="186"/>
        <end position="208"/>
    </location>
</feature>
<sequence length="208" mass="22163">MSLGRRSPRHIVVQANRLTSAASITARLFDRRHRLMVRVQLQSLHSFINRRQDLDLVFSCHDHPSTQLPPKPHSLHHITMHASSALTLLCTVSVAVAAVTPKYGAGGKPPKGWNANVENFCSSGQTLMCCGQVTGGVAGLPAALCSDAVYARAGTQQNLQYGFCPMKKTPLCCGVVVNSSTGTGCGPATQVKKPASKTSSSRKHKSTS</sequence>
<evidence type="ECO:0008006" key="4">
    <source>
        <dbReference type="Google" id="ProtNLM"/>
    </source>
</evidence>
<dbReference type="RefSeq" id="XP_033589120.1">
    <property type="nucleotide sequence ID" value="XM_033729723.1"/>
</dbReference>
<evidence type="ECO:0000313" key="3">
    <source>
        <dbReference type="Proteomes" id="UP000799767"/>
    </source>
</evidence>
<dbReference type="GeneID" id="54470725"/>
<organism evidence="2 3">
    <name type="scientific">Neohortaea acidophila</name>
    <dbReference type="NCBI Taxonomy" id="245834"/>
    <lineage>
        <taxon>Eukaryota</taxon>
        <taxon>Fungi</taxon>
        <taxon>Dikarya</taxon>
        <taxon>Ascomycota</taxon>
        <taxon>Pezizomycotina</taxon>
        <taxon>Dothideomycetes</taxon>
        <taxon>Dothideomycetidae</taxon>
        <taxon>Mycosphaerellales</taxon>
        <taxon>Teratosphaeriaceae</taxon>
        <taxon>Neohortaea</taxon>
    </lineage>
</organism>
<keyword evidence="3" id="KW-1185">Reference proteome</keyword>